<dbReference type="Gene3D" id="1.25.40.20">
    <property type="entry name" value="Ankyrin repeat-containing domain"/>
    <property type="match status" value="1"/>
</dbReference>
<reference evidence="3" key="1">
    <citation type="journal article" date="2011" name="Proc. Natl. Acad. Sci. U.S.A.">
        <title>Obligate biotrophy features unraveled by the genomic analysis of rust fungi.</title>
        <authorList>
            <person name="Duplessis S."/>
            <person name="Cuomo C.A."/>
            <person name="Lin Y.-C."/>
            <person name="Aerts A."/>
            <person name="Tisserant E."/>
            <person name="Veneault-Fourrey C."/>
            <person name="Joly D.L."/>
            <person name="Hacquard S."/>
            <person name="Amselem J."/>
            <person name="Cantarel B.L."/>
            <person name="Chiu R."/>
            <person name="Coutinho P.M."/>
            <person name="Feau N."/>
            <person name="Field M."/>
            <person name="Frey P."/>
            <person name="Gelhaye E."/>
            <person name="Goldberg J."/>
            <person name="Grabherr M.G."/>
            <person name="Kodira C.D."/>
            <person name="Kohler A."/>
            <person name="Kuees U."/>
            <person name="Lindquist E.A."/>
            <person name="Lucas S.M."/>
            <person name="Mago R."/>
            <person name="Mauceli E."/>
            <person name="Morin E."/>
            <person name="Murat C."/>
            <person name="Pangilinan J.L."/>
            <person name="Park R."/>
            <person name="Pearson M."/>
            <person name="Quesneville H."/>
            <person name="Rouhier N."/>
            <person name="Sakthikumar S."/>
            <person name="Salamov A.A."/>
            <person name="Schmutz J."/>
            <person name="Selles B."/>
            <person name="Shapiro H."/>
            <person name="Tanguay P."/>
            <person name="Tuskan G.A."/>
            <person name="Henrissat B."/>
            <person name="Van de Peer Y."/>
            <person name="Rouze P."/>
            <person name="Ellis J.G."/>
            <person name="Dodds P.N."/>
            <person name="Schein J.E."/>
            <person name="Zhong S."/>
            <person name="Hamelin R.C."/>
            <person name="Grigoriev I.V."/>
            <person name="Szabo L.J."/>
            <person name="Martin F."/>
        </authorList>
    </citation>
    <scope>NUCLEOTIDE SEQUENCE [LARGE SCALE GENOMIC DNA]</scope>
    <source>
        <strain evidence="3">98AG31 / pathotype 3-4-7</strain>
    </source>
</reference>
<name>F4R8Y2_MELLP</name>
<keyword evidence="3" id="KW-1185">Reference proteome</keyword>
<dbReference type="eggNOG" id="ENOG502S7RX">
    <property type="taxonomic scope" value="Eukaryota"/>
</dbReference>
<dbReference type="HOGENOM" id="CLU_063486_0_0_1"/>
<dbReference type="KEGG" id="mlr:MELLADRAFT_76728"/>
<dbReference type="GeneID" id="18932832"/>
<dbReference type="EMBL" id="GL883093">
    <property type="protein sequence ID" value="EGG10889.1"/>
    <property type="molecule type" value="Genomic_DNA"/>
</dbReference>
<dbReference type="RefSeq" id="XP_007405491.1">
    <property type="nucleotide sequence ID" value="XM_007405429.1"/>
</dbReference>
<protein>
    <submittedName>
        <fullName evidence="2">Uncharacterized protein</fullName>
    </submittedName>
</protein>
<keyword evidence="1" id="KW-0040">ANK repeat</keyword>
<dbReference type="PROSITE" id="PS50088">
    <property type="entry name" value="ANK_REPEAT"/>
    <property type="match status" value="1"/>
</dbReference>
<dbReference type="Proteomes" id="UP000001072">
    <property type="component" value="Unassembled WGS sequence"/>
</dbReference>
<feature type="repeat" description="ANK" evidence="1">
    <location>
        <begin position="164"/>
        <end position="196"/>
    </location>
</feature>
<dbReference type="SUPFAM" id="SSF48403">
    <property type="entry name" value="Ankyrin repeat"/>
    <property type="match status" value="1"/>
</dbReference>
<gene>
    <name evidence="2" type="ORF">MELLADRAFT_76728</name>
</gene>
<evidence type="ECO:0000313" key="3">
    <source>
        <dbReference type="Proteomes" id="UP000001072"/>
    </source>
</evidence>
<dbReference type="VEuPathDB" id="FungiDB:MELLADRAFT_76728"/>
<evidence type="ECO:0000256" key="1">
    <source>
        <dbReference type="PROSITE-ProRule" id="PRU00023"/>
    </source>
</evidence>
<sequence length="291" mass="34207">MSADRTSLIDLPTEILLDIHLLSSSENLPIICQRFKEIFHQFTTNRYRANYLWRKYILTDYLFQGEFQWKSQRKHKWDSILTNRCCTLEVLMILRKFHQDEFKETSKDLISSSLRPTRSPKIFISQLPTRLFKPMTSKDQIELTHSFQYISILLKDFNVSPKRLGGYPLSRSILSGELNFIRLFLTYGANPSDKDNLSIMIAIKTGDLNLVRMLIEVDFVHPNELEESKKIGLNYQLDGLKSHKKIRLEDRVKVVDEMLDKALKRKDYKMGEYFMGKGARPTLETLKLVEF</sequence>
<dbReference type="AlphaFoldDB" id="F4R8Y2"/>
<accession>F4R8Y2</accession>
<dbReference type="OrthoDB" id="2497616at2759"/>
<proteinExistence type="predicted"/>
<dbReference type="InterPro" id="IPR002110">
    <property type="entry name" value="Ankyrin_rpt"/>
</dbReference>
<dbReference type="InParanoid" id="F4R8Y2"/>
<dbReference type="InterPro" id="IPR036770">
    <property type="entry name" value="Ankyrin_rpt-contain_sf"/>
</dbReference>
<organism evidence="3">
    <name type="scientific">Melampsora larici-populina (strain 98AG31 / pathotype 3-4-7)</name>
    <name type="common">Poplar leaf rust fungus</name>
    <dbReference type="NCBI Taxonomy" id="747676"/>
    <lineage>
        <taxon>Eukaryota</taxon>
        <taxon>Fungi</taxon>
        <taxon>Dikarya</taxon>
        <taxon>Basidiomycota</taxon>
        <taxon>Pucciniomycotina</taxon>
        <taxon>Pucciniomycetes</taxon>
        <taxon>Pucciniales</taxon>
        <taxon>Melampsoraceae</taxon>
        <taxon>Melampsora</taxon>
    </lineage>
</organism>
<evidence type="ECO:0000313" key="2">
    <source>
        <dbReference type="EMBL" id="EGG10889.1"/>
    </source>
</evidence>